<dbReference type="AlphaFoldDB" id="W5NNK9"/>
<sequence length="316" mass="34874">VNMATTLYLIGGHGGDAFSFDGQNDGATLEKIGVWVGGSQVKAVKIWLTNGEVREFGRPGTGYQEFKFEPGEFFTSLSLWGNGAGTRLGAIKFKTSRGREFFAKMTSWGLKTEYPIDVGSGICLGVRGRSGYDIDCMGFIFINAIESTVITNMEYPTLKQVIPQVNMEEIKSMTYTNSSSVAQEYTLKTSKTITKTSSWSVTNNMQFTFNMQVTAGIPGLVEASTGFSWTVGNEDTYKLENKTETKEELSFKIQVPAKKTMEVAITLGHANVDLPYKGTVKVTCRNGSVLWFNTRGVYKGLTYTEGNIDVKEKTYE</sequence>
<dbReference type="Bgee" id="ENSLOCG00000018117">
    <property type="expression patterns" value="Expressed in ovary"/>
</dbReference>
<dbReference type="SMART" id="SM00915">
    <property type="entry name" value="Jacalin"/>
    <property type="match status" value="1"/>
</dbReference>
<dbReference type="InterPro" id="IPR036404">
    <property type="entry name" value="Jacalin-like_lectin_dom_sf"/>
</dbReference>
<dbReference type="Proteomes" id="UP000018468">
    <property type="component" value="Linkage group LG5"/>
</dbReference>
<dbReference type="EMBL" id="AHAT01036789">
    <property type="status" value="NOT_ANNOTATED_CDS"/>
    <property type="molecule type" value="Genomic_DNA"/>
</dbReference>
<dbReference type="InterPro" id="IPR001229">
    <property type="entry name" value="Jacalin-like_lectin_dom"/>
</dbReference>
<dbReference type="PROSITE" id="PS51752">
    <property type="entry name" value="JACALIN_LECTIN"/>
    <property type="match status" value="1"/>
</dbReference>
<evidence type="ECO:0000313" key="2">
    <source>
        <dbReference type="Ensembl" id="ENSLOCP00000022218.1"/>
    </source>
</evidence>
<keyword evidence="3" id="KW-1185">Reference proteome</keyword>
<dbReference type="InterPro" id="IPR053280">
    <property type="entry name" value="Aerolysin-like_pore-former"/>
</dbReference>
<dbReference type="HOGENOM" id="CLU_076615_0_0_1"/>
<feature type="domain" description="Jacalin-type lectin" evidence="1">
    <location>
        <begin position="4"/>
        <end position="143"/>
    </location>
</feature>
<dbReference type="InParanoid" id="W5NNK9"/>
<dbReference type="Ensembl" id="ENSLOCT00000022259.1">
    <property type="protein sequence ID" value="ENSLOCP00000022218.1"/>
    <property type="gene ID" value="ENSLOCG00000018117.1"/>
</dbReference>
<dbReference type="Gene3D" id="2.170.15.10">
    <property type="entry name" value="Proaerolysin, chain A, domain 3"/>
    <property type="match status" value="1"/>
</dbReference>
<dbReference type="CDD" id="cd20221">
    <property type="entry name" value="PFM_Dln1-like"/>
    <property type="match status" value="1"/>
</dbReference>
<reference evidence="2" key="2">
    <citation type="submission" date="2025-08" db="UniProtKB">
        <authorList>
            <consortium name="Ensembl"/>
        </authorList>
    </citation>
    <scope>IDENTIFICATION</scope>
</reference>
<dbReference type="PANTHER" id="PTHR34007:SF1">
    <property type="entry name" value="AEROLYSIN-LIKE PROTEIN-RELATED"/>
    <property type="match status" value="1"/>
</dbReference>
<dbReference type="Gene3D" id="2.100.10.30">
    <property type="entry name" value="Jacalin-like lectin domain"/>
    <property type="match status" value="1"/>
</dbReference>
<reference evidence="2" key="3">
    <citation type="submission" date="2025-09" db="UniProtKB">
        <authorList>
            <consortium name="Ensembl"/>
        </authorList>
    </citation>
    <scope>IDENTIFICATION</scope>
</reference>
<organism evidence="2 3">
    <name type="scientific">Lepisosteus oculatus</name>
    <name type="common">Spotted gar</name>
    <dbReference type="NCBI Taxonomy" id="7918"/>
    <lineage>
        <taxon>Eukaryota</taxon>
        <taxon>Metazoa</taxon>
        <taxon>Chordata</taxon>
        <taxon>Craniata</taxon>
        <taxon>Vertebrata</taxon>
        <taxon>Euteleostomi</taxon>
        <taxon>Actinopterygii</taxon>
        <taxon>Neopterygii</taxon>
        <taxon>Holostei</taxon>
        <taxon>Semionotiformes</taxon>
        <taxon>Lepisosteidae</taxon>
        <taxon>Lepisosteus</taxon>
    </lineage>
</organism>
<dbReference type="OMA" id="FMFINEV"/>
<dbReference type="GeneTree" id="ENSGT00390000003194"/>
<evidence type="ECO:0000313" key="3">
    <source>
        <dbReference type="Proteomes" id="UP000018468"/>
    </source>
</evidence>
<dbReference type="SUPFAM" id="SSF56973">
    <property type="entry name" value="Aerolisin/ETX pore-forming domain"/>
    <property type="match status" value="1"/>
</dbReference>
<name>W5NNK9_LEPOC</name>
<dbReference type="CDD" id="cd09302">
    <property type="entry name" value="Jacalin_like"/>
    <property type="match status" value="1"/>
</dbReference>
<reference evidence="3" key="1">
    <citation type="submission" date="2011-12" db="EMBL/GenBank/DDBJ databases">
        <title>The Draft Genome of Lepisosteus oculatus.</title>
        <authorList>
            <consortium name="The Broad Institute Genome Assembly &amp; Analysis Group"/>
            <consortium name="Computational R&amp;D Group"/>
            <consortium name="and Sequencing Platform"/>
            <person name="Di Palma F."/>
            <person name="Alfoldi J."/>
            <person name="Johnson J."/>
            <person name="Berlin A."/>
            <person name="Gnerre S."/>
            <person name="Jaffe D."/>
            <person name="MacCallum I."/>
            <person name="Young S."/>
            <person name="Walker B.J."/>
            <person name="Lander E.S."/>
            <person name="Lindblad-Toh K."/>
        </authorList>
    </citation>
    <scope>NUCLEOTIDE SEQUENCE [LARGE SCALE GENOMIC DNA]</scope>
</reference>
<evidence type="ECO:0000259" key="1">
    <source>
        <dbReference type="PROSITE" id="PS51752"/>
    </source>
</evidence>
<dbReference type="Pfam" id="PF01419">
    <property type="entry name" value="Jacalin"/>
    <property type="match status" value="1"/>
</dbReference>
<accession>W5NNK9</accession>
<dbReference type="PANTHER" id="PTHR34007">
    <property type="entry name" value="AEROLYSIN-LIKE PROTEIN-RELATED"/>
    <property type="match status" value="1"/>
</dbReference>
<proteinExistence type="predicted"/>
<protein>
    <submittedName>
        <fullName evidence="2">Natterin-like protein</fullName>
    </submittedName>
</protein>
<dbReference type="eggNOG" id="ENOG502QTF7">
    <property type="taxonomic scope" value="Eukaryota"/>
</dbReference>